<keyword evidence="3" id="KW-1185">Reference proteome</keyword>
<dbReference type="Proteomes" id="UP000187406">
    <property type="component" value="Unassembled WGS sequence"/>
</dbReference>
<evidence type="ECO:0000313" key="2">
    <source>
        <dbReference type="EMBL" id="GAV67773.1"/>
    </source>
</evidence>
<dbReference type="PANTHER" id="PTHR43689">
    <property type="entry name" value="HYDROLASE"/>
    <property type="match status" value="1"/>
</dbReference>
<name>A0A1Q3BJ55_CEPFO</name>
<evidence type="ECO:0000259" key="1">
    <source>
        <dbReference type="Pfam" id="PF12697"/>
    </source>
</evidence>
<gene>
    <name evidence="2" type="ORF">CFOL_v3_11277</name>
</gene>
<proteinExistence type="predicted"/>
<dbReference type="InParanoid" id="A0A1Q3BJ55"/>
<dbReference type="InterPro" id="IPR000073">
    <property type="entry name" value="AB_hydrolase_1"/>
</dbReference>
<keyword evidence="2" id="KW-0378">Hydrolase</keyword>
<sequence>EKLLDTNTDMKKKNKRIAGIDQDELLDPKLLADPDSCFCEFKGVHIHYKIQDPDPQQITNPLLQKLGFPMILLHGFGASTYSWSRAMKPLAHLVGNKVVAFDRPAFGLTSRVFLDHTSPSSSDTKPFNPYSMSFSVLATLQFIGFLSTEKAVLVGHSAGSLLAVNSYYEYPERVAALILVAPAILAPYATHKVIEGRNNQTHDGNRSKGKPFIKLSQLFSSFINCIVQAIMGMVKGMANMLYPLYKKPLLSIMRSAYALMLVRLVIDKFGIAVVRYAWYDPNQFTEHIRQGYTKPLRARGWDRALVEFVAAMLIDTVPETKPPLVKRLNDISCPVLIVTGDRDRIVPSWNAKRLSRAIPGSCLEVIKHCGHLPHEEKVEEFVSVVEKFLQRKQCLQAAT</sequence>
<dbReference type="GO" id="GO:0009941">
    <property type="term" value="C:chloroplast envelope"/>
    <property type="evidence" value="ECO:0007669"/>
    <property type="project" value="TreeGrafter"/>
</dbReference>
<dbReference type="AlphaFoldDB" id="A0A1Q3BJ55"/>
<feature type="domain" description="AB hydrolase-1" evidence="1">
    <location>
        <begin position="71"/>
        <end position="383"/>
    </location>
</feature>
<reference evidence="3" key="1">
    <citation type="submission" date="2016-04" db="EMBL/GenBank/DDBJ databases">
        <title>Cephalotus genome sequencing.</title>
        <authorList>
            <person name="Fukushima K."/>
            <person name="Hasebe M."/>
            <person name="Fang X."/>
        </authorList>
    </citation>
    <scope>NUCLEOTIDE SEQUENCE [LARGE SCALE GENOMIC DNA]</scope>
    <source>
        <strain evidence="3">cv. St1</strain>
    </source>
</reference>
<dbReference type="InterPro" id="IPR029058">
    <property type="entry name" value="AB_hydrolase_fold"/>
</dbReference>
<evidence type="ECO:0000313" key="3">
    <source>
        <dbReference type="Proteomes" id="UP000187406"/>
    </source>
</evidence>
<feature type="non-terminal residue" evidence="2">
    <location>
        <position position="1"/>
    </location>
</feature>
<dbReference type="OrthoDB" id="19657at2759"/>
<dbReference type="GO" id="GO:0016787">
    <property type="term" value="F:hydrolase activity"/>
    <property type="evidence" value="ECO:0007669"/>
    <property type="project" value="UniProtKB-KW"/>
</dbReference>
<accession>A0A1Q3BJ55</accession>
<protein>
    <submittedName>
        <fullName evidence="2">Abhydrolase_6 domain-containing protein</fullName>
    </submittedName>
</protein>
<dbReference type="Pfam" id="PF12697">
    <property type="entry name" value="Abhydrolase_6"/>
    <property type="match status" value="1"/>
</dbReference>
<dbReference type="Gene3D" id="3.40.50.1820">
    <property type="entry name" value="alpha/beta hydrolase"/>
    <property type="match status" value="1"/>
</dbReference>
<dbReference type="STRING" id="3775.A0A1Q3BJ55"/>
<dbReference type="PANTHER" id="PTHR43689:SF1">
    <property type="entry name" value="ALPHA_BETA-HYDROLASES SUPERFAMILY PROTEIN"/>
    <property type="match status" value="1"/>
</dbReference>
<dbReference type="EMBL" id="BDDD01000586">
    <property type="protein sequence ID" value="GAV67773.1"/>
    <property type="molecule type" value="Genomic_DNA"/>
</dbReference>
<dbReference type="SUPFAM" id="SSF53474">
    <property type="entry name" value="alpha/beta-Hydrolases"/>
    <property type="match status" value="1"/>
</dbReference>
<dbReference type="InterPro" id="IPR000639">
    <property type="entry name" value="Epox_hydrolase-like"/>
</dbReference>
<dbReference type="FunCoup" id="A0A1Q3BJ55">
    <property type="interactions" value="330"/>
</dbReference>
<dbReference type="PRINTS" id="PR00412">
    <property type="entry name" value="EPOXHYDRLASE"/>
</dbReference>
<comment type="caution">
    <text evidence="2">The sequence shown here is derived from an EMBL/GenBank/DDBJ whole genome shotgun (WGS) entry which is preliminary data.</text>
</comment>
<organism evidence="2 3">
    <name type="scientific">Cephalotus follicularis</name>
    <name type="common">Albany pitcher plant</name>
    <dbReference type="NCBI Taxonomy" id="3775"/>
    <lineage>
        <taxon>Eukaryota</taxon>
        <taxon>Viridiplantae</taxon>
        <taxon>Streptophyta</taxon>
        <taxon>Embryophyta</taxon>
        <taxon>Tracheophyta</taxon>
        <taxon>Spermatophyta</taxon>
        <taxon>Magnoliopsida</taxon>
        <taxon>eudicotyledons</taxon>
        <taxon>Gunneridae</taxon>
        <taxon>Pentapetalae</taxon>
        <taxon>rosids</taxon>
        <taxon>fabids</taxon>
        <taxon>Oxalidales</taxon>
        <taxon>Cephalotaceae</taxon>
        <taxon>Cephalotus</taxon>
    </lineage>
</organism>